<protein>
    <recommendedName>
        <fullName evidence="3">MSP domain-containing protein</fullName>
    </recommendedName>
</protein>
<dbReference type="VEuPathDB" id="FungiDB:AMAG_18030"/>
<feature type="region of interest" description="Disordered" evidence="1">
    <location>
        <begin position="197"/>
        <end position="225"/>
    </location>
</feature>
<name>A0A0L0S4G0_ALLM3</name>
<reference evidence="5" key="2">
    <citation type="submission" date="2009-11" db="EMBL/GenBank/DDBJ databases">
        <title>The Genome Sequence of Allomyces macrogynus strain ATCC 38327.</title>
        <authorList>
            <consortium name="The Broad Institute Genome Sequencing Platform"/>
            <person name="Russ C."/>
            <person name="Cuomo C."/>
            <person name="Shea T."/>
            <person name="Young S.K."/>
            <person name="Zeng Q."/>
            <person name="Koehrsen M."/>
            <person name="Haas B."/>
            <person name="Borodovsky M."/>
            <person name="Guigo R."/>
            <person name="Alvarado L."/>
            <person name="Berlin A."/>
            <person name="Borenstein D."/>
            <person name="Chen Z."/>
            <person name="Engels R."/>
            <person name="Freedman E."/>
            <person name="Gellesch M."/>
            <person name="Goldberg J."/>
            <person name="Griggs A."/>
            <person name="Gujja S."/>
            <person name="Heiman D."/>
            <person name="Hepburn T."/>
            <person name="Howarth C."/>
            <person name="Jen D."/>
            <person name="Larson L."/>
            <person name="Lewis B."/>
            <person name="Mehta T."/>
            <person name="Park D."/>
            <person name="Pearson M."/>
            <person name="Roberts A."/>
            <person name="Saif S."/>
            <person name="Shenoy N."/>
            <person name="Sisk P."/>
            <person name="Stolte C."/>
            <person name="Sykes S."/>
            <person name="Walk T."/>
            <person name="White J."/>
            <person name="Yandava C."/>
            <person name="Burger G."/>
            <person name="Gray M.W."/>
            <person name="Holland P.W.H."/>
            <person name="King N."/>
            <person name="Lang F.B.F."/>
            <person name="Roger A.J."/>
            <person name="Ruiz-Trillo I."/>
            <person name="Lander E."/>
            <person name="Nusbaum C."/>
        </authorList>
    </citation>
    <scope>NUCLEOTIDE SEQUENCE [LARGE SCALE GENOMIC DNA]</scope>
    <source>
        <strain evidence="5">ATCC 38327</strain>
    </source>
</reference>
<keyword evidence="2" id="KW-0472">Membrane</keyword>
<keyword evidence="2" id="KW-0812">Transmembrane</keyword>
<dbReference type="Proteomes" id="UP000054350">
    <property type="component" value="Unassembled WGS sequence"/>
</dbReference>
<dbReference type="SUPFAM" id="SSF49354">
    <property type="entry name" value="PapD-like"/>
    <property type="match status" value="1"/>
</dbReference>
<evidence type="ECO:0000256" key="2">
    <source>
        <dbReference type="SAM" id="Phobius"/>
    </source>
</evidence>
<dbReference type="InterPro" id="IPR008962">
    <property type="entry name" value="PapD-like_sf"/>
</dbReference>
<feature type="transmembrane region" description="Helical" evidence="2">
    <location>
        <begin position="383"/>
        <end position="413"/>
    </location>
</feature>
<proteinExistence type="predicted"/>
<evidence type="ECO:0000313" key="5">
    <source>
        <dbReference type="Proteomes" id="UP000054350"/>
    </source>
</evidence>
<dbReference type="Gene3D" id="2.60.40.10">
    <property type="entry name" value="Immunoglobulins"/>
    <property type="match status" value="1"/>
</dbReference>
<dbReference type="InterPro" id="IPR013783">
    <property type="entry name" value="Ig-like_fold"/>
</dbReference>
<dbReference type="AlphaFoldDB" id="A0A0L0S4G0"/>
<feature type="domain" description="MSP" evidence="3">
    <location>
        <begin position="40"/>
        <end position="194"/>
    </location>
</feature>
<feature type="compositionally biased region" description="Polar residues" evidence="1">
    <location>
        <begin position="21"/>
        <end position="36"/>
    </location>
</feature>
<keyword evidence="5" id="KW-1185">Reference proteome</keyword>
<organism evidence="4 5">
    <name type="scientific">Allomyces macrogynus (strain ATCC 38327)</name>
    <name type="common">Allomyces javanicus var. macrogynus</name>
    <dbReference type="NCBI Taxonomy" id="578462"/>
    <lineage>
        <taxon>Eukaryota</taxon>
        <taxon>Fungi</taxon>
        <taxon>Fungi incertae sedis</taxon>
        <taxon>Blastocladiomycota</taxon>
        <taxon>Blastocladiomycetes</taxon>
        <taxon>Blastocladiales</taxon>
        <taxon>Blastocladiaceae</taxon>
        <taxon>Allomyces</taxon>
    </lineage>
</organism>
<gene>
    <name evidence="4" type="ORF">AMAG_18030</name>
</gene>
<evidence type="ECO:0000313" key="4">
    <source>
        <dbReference type="EMBL" id="KNE57291.1"/>
    </source>
</evidence>
<reference evidence="4 5" key="1">
    <citation type="submission" date="2009-11" db="EMBL/GenBank/DDBJ databases">
        <title>Annotation of Allomyces macrogynus ATCC 38327.</title>
        <authorList>
            <consortium name="The Broad Institute Genome Sequencing Platform"/>
            <person name="Russ C."/>
            <person name="Cuomo C."/>
            <person name="Burger G."/>
            <person name="Gray M.W."/>
            <person name="Holland P.W.H."/>
            <person name="King N."/>
            <person name="Lang F.B.F."/>
            <person name="Roger A.J."/>
            <person name="Ruiz-Trillo I."/>
            <person name="Young S.K."/>
            <person name="Zeng Q."/>
            <person name="Gargeya S."/>
            <person name="Fitzgerald M."/>
            <person name="Haas B."/>
            <person name="Abouelleil A."/>
            <person name="Alvarado L."/>
            <person name="Arachchi H.M."/>
            <person name="Berlin A."/>
            <person name="Chapman S.B."/>
            <person name="Gearin G."/>
            <person name="Goldberg J."/>
            <person name="Griggs A."/>
            <person name="Gujja S."/>
            <person name="Hansen M."/>
            <person name="Heiman D."/>
            <person name="Howarth C."/>
            <person name="Larimer J."/>
            <person name="Lui A."/>
            <person name="MacDonald P.J.P."/>
            <person name="McCowen C."/>
            <person name="Montmayeur A."/>
            <person name="Murphy C."/>
            <person name="Neiman D."/>
            <person name="Pearson M."/>
            <person name="Priest M."/>
            <person name="Roberts A."/>
            <person name="Saif S."/>
            <person name="Shea T."/>
            <person name="Sisk P."/>
            <person name="Stolte C."/>
            <person name="Sykes S."/>
            <person name="Wortman J."/>
            <person name="Nusbaum C."/>
            <person name="Birren B."/>
        </authorList>
    </citation>
    <scope>NUCLEOTIDE SEQUENCE [LARGE SCALE GENOMIC DNA]</scope>
    <source>
        <strain evidence="4 5">ATCC 38327</strain>
    </source>
</reference>
<feature type="region of interest" description="Disordered" evidence="1">
    <location>
        <begin position="271"/>
        <end position="339"/>
    </location>
</feature>
<keyword evidence="2" id="KW-1133">Transmembrane helix</keyword>
<dbReference type="InterPro" id="IPR000535">
    <property type="entry name" value="MSP_dom"/>
</dbReference>
<dbReference type="Pfam" id="PF00635">
    <property type="entry name" value="Motile_Sperm"/>
    <property type="match status" value="1"/>
</dbReference>
<accession>A0A0L0S4G0</accession>
<dbReference type="OrthoDB" id="75724at2759"/>
<evidence type="ECO:0000259" key="3">
    <source>
        <dbReference type="PROSITE" id="PS50202"/>
    </source>
</evidence>
<feature type="compositionally biased region" description="Low complexity" evidence="1">
    <location>
        <begin position="319"/>
        <end position="335"/>
    </location>
</feature>
<dbReference type="EMBL" id="GG745331">
    <property type="protein sequence ID" value="KNE57291.1"/>
    <property type="molecule type" value="Genomic_DNA"/>
</dbReference>
<feature type="region of interest" description="Disordered" evidence="1">
    <location>
        <begin position="1"/>
        <end position="46"/>
    </location>
</feature>
<dbReference type="PROSITE" id="PS50202">
    <property type="entry name" value="MSP"/>
    <property type="match status" value="1"/>
</dbReference>
<feature type="compositionally biased region" description="Low complexity" evidence="1">
    <location>
        <begin position="204"/>
        <end position="214"/>
    </location>
</feature>
<evidence type="ECO:0000256" key="1">
    <source>
        <dbReference type="SAM" id="MobiDB-lite"/>
    </source>
</evidence>
<sequence length="464" mass="47373">MLRLSPDPGPGLAPVEPGASVPSTRSHDSATASTQPLHPPSATRPQVVLSRTELVWPATRQADAAPLAITLSLPHHDGSTQQSSAAYFKFMTNRPERYRVRPAVGRVAAGEAVTVQVRWADIDAASAGTTAVDDRVLVQVMADPGVDGVDAHNNGDGGRGASSSTPTATKVISNLFKDPTRRALIAEHVLACRVASPARPPTRPAAAASALASPPSSPPPPVRAASPPALSTFVTPAASPHLGIGLSPVRSVISDDGTEWDTVPVRSVPAATRPRSMTAASPTRTLVLPRPLHPHSPTRIATTTHAAPRSRPVQARSVSPGAWPAPAPASTTTGPRQRRVSVSLVPPVHSATAPATMLHAPLLPPELASSRAFQVLQAVCEALIAHAATVLIAAVVLAAWTLVRVVWVAAAVVRAVVRMVVQRVMVARGQTGVEGVGGAGKAVAVGGEGGEGTGGSCVGAAAPS</sequence>